<dbReference type="AlphaFoldDB" id="N1QXD1"/>
<dbReference type="PRINTS" id="PR00421">
    <property type="entry name" value="THIOREDOXIN"/>
</dbReference>
<dbReference type="Pfam" id="PF00085">
    <property type="entry name" value="Thioredoxin"/>
    <property type="match status" value="1"/>
</dbReference>
<dbReference type="InterPro" id="IPR017937">
    <property type="entry name" value="Thioredoxin_CS"/>
</dbReference>
<dbReference type="InterPro" id="IPR036249">
    <property type="entry name" value="Thioredoxin-like_sf"/>
</dbReference>
<dbReference type="PANTHER" id="PTHR36334">
    <property type="entry name" value="PROTEIN, PUTATIVE (DUF2358)-RELATED"/>
    <property type="match status" value="1"/>
</dbReference>
<evidence type="ECO:0000313" key="2">
    <source>
        <dbReference type="EnsemblPlants" id="EMT14767"/>
    </source>
</evidence>
<dbReference type="Gene3D" id="3.40.30.10">
    <property type="entry name" value="Glutaredoxin"/>
    <property type="match status" value="1"/>
</dbReference>
<reference evidence="2" key="1">
    <citation type="submission" date="2015-06" db="UniProtKB">
        <authorList>
            <consortium name="EnsemblPlants"/>
        </authorList>
    </citation>
    <scope>IDENTIFICATION</scope>
</reference>
<sequence>MATTAALSCSCSPSPSPSSTLLLRRTVSAFHRRPAHAGVRRPRLAPLHVVDDSKEVEARSETDRLVDGLNFGELCNDFECISSPYVESTARQIARDILEIRQDNRALSCYAVAVKYKVAPEHDIRRRGAKDLAMVLTERGHLSSQNALRIHLVVAPGLGQDPLRSFAGREKYKRPLWITEALEKPTVTVQEMSMQSTSSLTIKWTLRGKPKNAFFAAAGGELVVRIDSQFVLNQISGQVLEHVESWDLSASSPLAQAYFWFSRRVYSTVEAGKDTIEAAKGVASRLNKDDNLEVYPDPLGDPTKWPGWAQPSKLLALDGGNEAASASGSPKLSNHAVAAAAGPISEVAAASRYRPRWIRGFRPCVAIVTARCRISGVSRCNKGTGQATTRSDLPVTQNTLGAHKYRIQRHHKTAGTSEGSHVHSRKKPSLPDSRYIPPSNRDFPSSPPTHLSRKTPLCTPPTNTTRWGRYLPKLQHPMALRLSVSSPQSTASSPAISSCRPAACGRFLACVAASQKRSLMVVSGSDGRGVAPVKSGGLEAATTGADEVEAPTAAVAVTGQVTEVCKDTFWPIVKAAGEKPVVLDMYTQWCGPCKVMAPKFQEMSEKDHDVVFLKLDCNQDNRPLAKELGIRVVPTFKIFKDGKVAKEVTGAKIDELARAIEEVKSS</sequence>
<dbReference type="GO" id="GO:0009507">
    <property type="term" value="C:chloroplast"/>
    <property type="evidence" value="ECO:0007669"/>
    <property type="project" value="TreeGrafter"/>
</dbReference>
<name>N1QXD1_AEGTA</name>
<feature type="region of interest" description="Disordered" evidence="1">
    <location>
        <begin position="411"/>
        <end position="465"/>
    </location>
</feature>
<dbReference type="PROSITE" id="PS51352">
    <property type="entry name" value="THIOREDOXIN_2"/>
    <property type="match status" value="1"/>
</dbReference>
<accession>N1QXD1</accession>
<evidence type="ECO:0000256" key="1">
    <source>
        <dbReference type="SAM" id="MobiDB-lite"/>
    </source>
</evidence>
<dbReference type="InterPro" id="IPR013766">
    <property type="entry name" value="Thioredoxin_domain"/>
</dbReference>
<dbReference type="PANTHER" id="PTHR36334:SF1">
    <property type="entry name" value="PROTEIN, PUTATIVE (DUF2358)-RELATED"/>
    <property type="match status" value="1"/>
</dbReference>
<proteinExistence type="predicted"/>
<protein>
    <submittedName>
        <fullName evidence="2">Thioredoxin F-type, chloroplastic</fullName>
    </submittedName>
</protein>
<dbReference type="EnsemblPlants" id="EMT14767">
    <property type="protein sequence ID" value="EMT14767"/>
    <property type="gene ID" value="F775_29829"/>
</dbReference>
<dbReference type="CDD" id="cd02947">
    <property type="entry name" value="TRX_family"/>
    <property type="match status" value="1"/>
</dbReference>
<dbReference type="SUPFAM" id="SSF52833">
    <property type="entry name" value="Thioredoxin-like"/>
    <property type="match status" value="1"/>
</dbReference>
<dbReference type="PROSITE" id="PS00194">
    <property type="entry name" value="THIOREDOXIN_1"/>
    <property type="match status" value="1"/>
</dbReference>
<organism evidence="2">
    <name type="scientific">Aegilops tauschii</name>
    <name type="common">Tausch's goatgrass</name>
    <name type="synonym">Aegilops squarrosa</name>
    <dbReference type="NCBI Taxonomy" id="37682"/>
    <lineage>
        <taxon>Eukaryota</taxon>
        <taxon>Viridiplantae</taxon>
        <taxon>Streptophyta</taxon>
        <taxon>Embryophyta</taxon>
        <taxon>Tracheophyta</taxon>
        <taxon>Spermatophyta</taxon>
        <taxon>Magnoliopsida</taxon>
        <taxon>Liliopsida</taxon>
        <taxon>Poales</taxon>
        <taxon>Poaceae</taxon>
        <taxon>BOP clade</taxon>
        <taxon>Pooideae</taxon>
        <taxon>Triticodae</taxon>
        <taxon>Triticeae</taxon>
        <taxon>Triticinae</taxon>
        <taxon>Aegilops</taxon>
    </lineage>
</organism>